<keyword evidence="5" id="KW-0378">Hydrolase</keyword>
<dbReference type="InterPro" id="IPR001279">
    <property type="entry name" value="Metallo-B-lactamas"/>
</dbReference>
<feature type="domain" description="Metallo-beta-lactamase" evidence="7">
    <location>
        <begin position="52"/>
        <end position="208"/>
    </location>
</feature>
<dbReference type="InterPro" id="IPR036866">
    <property type="entry name" value="RibonucZ/Hydroxyglut_hydro"/>
</dbReference>
<comment type="similarity">
    <text evidence="3">Belongs to the metallo-beta-lactamase superfamily.</text>
</comment>
<evidence type="ECO:0000256" key="3">
    <source>
        <dbReference type="ARBA" id="ARBA00007749"/>
    </source>
</evidence>
<dbReference type="InterPro" id="IPR047921">
    <property type="entry name" value="LACTB2-like_MBL-fold"/>
</dbReference>
<keyword evidence="4" id="KW-0479">Metal-binding</keyword>
<evidence type="ECO:0000313" key="9">
    <source>
        <dbReference type="Proteomes" id="UP001338125"/>
    </source>
</evidence>
<dbReference type="SMART" id="SM00849">
    <property type="entry name" value="Lactamase_B"/>
    <property type="match status" value="1"/>
</dbReference>
<dbReference type="PANTHER" id="PTHR23131:SF2">
    <property type="entry name" value="LACTAMASE-LIKE PROTEIN APTB-RELATED"/>
    <property type="match status" value="1"/>
</dbReference>
<accession>A0ABR0SXG7</accession>
<dbReference type="InterPro" id="IPR050662">
    <property type="entry name" value="Sec-metab_biosynth-thioest"/>
</dbReference>
<dbReference type="Gene3D" id="1.10.10.10">
    <property type="entry name" value="Winged helix-like DNA-binding domain superfamily/Winged helix DNA-binding domain"/>
    <property type="match status" value="1"/>
</dbReference>
<reference evidence="8 9" key="1">
    <citation type="submission" date="2024-01" db="EMBL/GenBank/DDBJ databases">
        <title>Complete genome of Cladobotryum mycophilum ATHUM6906.</title>
        <authorList>
            <person name="Christinaki A.C."/>
            <person name="Myridakis A.I."/>
            <person name="Kouvelis V.N."/>
        </authorList>
    </citation>
    <scope>NUCLEOTIDE SEQUENCE [LARGE SCALE GENOMIC DNA]</scope>
    <source>
        <strain evidence="8 9">ATHUM6906</strain>
    </source>
</reference>
<evidence type="ECO:0000256" key="2">
    <source>
        <dbReference type="ARBA" id="ARBA00005179"/>
    </source>
</evidence>
<dbReference type="Gene3D" id="3.60.15.10">
    <property type="entry name" value="Ribonuclease Z/Hydroxyacylglutathione hydrolase-like"/>
    <property type="match status" value="1"/>
</dbReference>
<sequence length="311" mass="35038">MASYTVQSNICVWDEYMSTQSKAIPHLDGVSQLTDRVIRILGDNPGSYRLQGTNTYLVGTGRERILIDSGEGKQLWIERIVSHLEKEGLELAYVLLTHWHRDHTGGLADLLAYKPELGPRVYKHTPGPDQHAIHDGQVFQVPGATVRSVFTPGHTIDHMCFLLEEENALFTGDNVLGHGYSVEHDLFAYMASLDKMRGLGCIIGYPGHGKEIADLSAKVDDYIRQREGREKQVWRALVAERKKKRNCGIGSLTIRELVGEAYGNDLSPEAIEWGVEPFVMQVLWKLAEERKVGFQLIQGVKKWFARQVITD</sequence>
<evidence type="ECO:0000256" key="6">
    <source>
        <dbReference type="ARBA" id="ARBA00022833"/>
    </source>
</evidence>
<dbReference type="SUPFAM" id="SSF56281">
    <property type="entry name" value="Metallo-hydrolase/oxidoreductase"/>
    <property type="match status" value="1"/>
</dbReference>
<dbReference type="CDD" id="cd07722">
    <property type="entry name" value="LACTB2-like_MBL-fold"/>
    <property type="match status" value="1"/>
</dbReference>
<gene>
    <name evidence="8" type="ORF">PT974_01760</name>
</gene>
<evidence type="ECO:0000256" key="5">
    <source>
        <dbReference type="ARBA" id="ARBA00022801"/>
    </source>
</evidence>
<proteinExistence type="inferred from homology"/>
<keyword evidence="9" id="KW-1185">Reference proteome</keyword>
<evidence type="ECO:0000256" key="4">
    <source>
        <dbReference type="ARBA" id="ARBA00022723"/>
    </source>
</evidence>
<evidence type="ECO:0000259" key="7">
    <source>
        <dbReference type="SMART" id="SM00849"/>
    </source>
</evidence>
<name>A0ABR0SXG7_9HYPO</name>
<evidence type="ECO:0000313" key="8">
    <source>
        <dbReference type="EMBL" id="KAK5996426.1"/>
    </source>
</evidence>
<dbReference type="Pfam" id="PF00753">
    <property type="entry name" value="Lactamase_B"/>
    <property type="match status" value="1"/>
</dbReference>
<keyword evidence="6" id="KW-0862">Zinc</keyword>
<protein>
    <submittedName>
        <fullName evidence="8">Lactamase-like protein adaB</fullName>
    </submittedName>
</protein>
<organism evidence="8 9">
    <name type="scientific">Cladobotryum mycophilum</name>
    <dbReference type="NCBI Taxonomy" id="491253"/>
    <lineage>
        <taxon>Eukaryota</taxon>
        <taxon>Fungi</taxon>
        <taxon>Dikarya</taxon>
        <taxon>Ascomycota</taxon>
        <taxon>Pezizomycotina</taxon>
        <taxon>Sordariomycetes</taxon>
        <taxon>Hypocreomycetidae</taxon>
        <taxon>Hypocreales</taxon>
        <taxon>Hypocreaceae</taxon>
        <taxon>Cladobotryum</taxon>
    </lineage>
</organism>
<dbReference type="InterPro" id="IPR036388">
    <property type="entry name" value="WH-like_DNA-bd_sf"/>
</dbReference>
<dbReference type="EMBL" id="JAVFKD010000002">
    <property type="protein sequence ID" value="KAK5996426.1"/>
    <property type="molecule type" value="Genomic_DNA"/>
</dbReference>
<dbReference type="PANTHER" id="PTHR23131">
    <property type="entry name" value="ENDORIBONUCLEASE LACTB2"/>
    <property type="match status" value="1"/>
</dbReference>
<evidence type="ECO:0000256" key="1">
    <source>
        <dbReference type="ARBA" id="ARBA00001947"/>
    </source>
</evidence>
<comment type="pathway">
    <text evidence="2">Secondary metabolite biosynthesis.</text>
</comment>
<dbReference type="Proteomes" id="UP001338125">
    <property type="component" value="Unassembled WGS sequence"/>
</dbReference>
<comment type="caution">
    <text evidence="8">The sequence shown here is derived from an EMBL/GenBank/DDBJ whole genome shotgun (WGS) entry which is preliminary data.</text>
</comment>
<comment type="cofactor">
    <cofactor evidence="1">
        <name>Zn(2+)</name>
        <dbReference type="ChEBI" id="CHEBI:29105"/>
    </cofactor>
</comment>